<keyword evidence="3" id="KW-1185">Reference proteome</keyword>
<name>A0AAV9VUB9_9PEZI</name>
<gene>
    <name evidence="2" type="ORF">TWF481_001811</name>
</gene>
<dbReference type="EMBL" id="JAVHJL010000010">
    <property type="protein sequence ID" value="KAK6496827.1"/>
    <property type="molecule type" value="Genomic_DNA"/>
</dbReference>
<accession>A0AAV9VUB9</accession>
<comment type="caution">
    <text evidence="2">The sequence shown here is derived from an EMBL/GenBank/DDBJ whole genome shotgun (WGS) entry which is preliminary data.</text>
</comment>
<protein>
    <submittedName>
        <fullName evidence="2">Uncharacterized protein</fullName>
    </submittedName>
</protein>
<organism evidence="2 3">
    <name type="scientific">Arthrobotrys musiformis</name>
    <dbReference type="NCBI Taxonomy" id="47236"/>
    <lineage>
        <taxon>Eukaryota</taxon>
        <taxon>Fungi</taxon>
        <taxon>Dikarya</taxon>
        <taxon>Ascomycota</taxon>
        <taxon>Pezizomycotina</taxon>
        <taxon>Orbiliomycetes</taxon>
        <taxon>Orbiliales</taxon>
        <taxon>Orbiliaceae</taxon>
        <taxon>Arthrobotrys</taxon>
    </lineage>
</organism>
<feature type="signal peptide" evidence="1">
    <location>
        <begin position="1"/>
        <end position="15"/>
    </location>
</feature>
<dbReference type="AlphaFoldDB" id="A0AAV9VUB9"/>
<reference evidence="2 3" key="1">
    <citation type="submission" date="2023-08" db="EMBL/GenBank/DDBJ databases">
        <authorList>
            <person name="Palmer J.M."/>
        </authorList>
    </citation>
    <scope>NUCLEOTIDE SEQUENCE [LARGE SCALE GENOMIC DNA]</scope>
    <source>
        <strain evidence="2 3">TWF481</strain>
    </source>
</reference>
<sequence>MKLLSFVTLATAVSAVKIPNALLPRAAECGGTNCWRAVNKDGQIASRLAECKSFITSQVITKYVVATKTESYTSVITSVSTVPAQLLGKRQEALSAGIPAWAANCRVDGGLKGDDALRFSSACVCAYIQASSSSPSMSTVSATSTIYLTTESSSTTTTTTTTTSGCPASPAPTAVRIKVIDVQKKTAAGSEFSDATGAGAIGLIGSYVTIDSDTTYGVRFGLTQAQCGAAIFFSNVGLATGSQPLYLDRSAKAVKLTFGTTIPTSGNEKLLRAVTVDASITGTQPAVWSYDPATTRVTPKNAENEIQLLFYPGDATVTPAWKKGKLIGTTDPAASANIPVTVFKLILKLELAQ</sequence>
<evidence type="ECO:0000313" key="2">
    <source>
        <dbReference type="EMBL" id="KAK6496827.1"/>
    </source>
</evidence>
<evidence type="ECO:0000256" key="1">
    <source>
        <dbReference type="SAM" id="SignalP"/>
    </source>
</evidence>
<dbReference type="Proteomes" id="UP001370758">
    <property type="component" value="Unassembled WGS sequence"/>
</dbReference>
<evidence type="ECO:0000313" key="3">
    <source>
        <dbReference type="Proteomes" id="UP001370758"/>
    </source>
</evidence>
<keyword evidence="1" id="KW-0732">Signal</keyword>
<feature type="chain" id="PRO_5043833015" evidence="1">
    <location>
        <begin position="16"/>
        <end position="353"/>
    </location>
</feature>
<proteinExistence type="predicted"/>